<sequence length="970" mass="104917">MIKIAKTVTQQDGLAYLIRAESGTGVAHSRQSQERQAQISQGNVFNAKQIDLTATGTGETLANGEQKLGNIHLTHSDLTSHDEQGKRLADSHINLTAYDTQLQAGKSHSKEKMRGQNVGVEVGMFAQAGPQTGVGVYATVGGGSQKMDAERTMYHNSHLDSAQITFNNQNDLTLKGATAKANRIDANVGGKLHIESLQDVQTLKSKSSQAGLSVSVSLGNAWGGNIGFSADSGSENYRQVTEQASLFAEEGGYHVEANQVHLKGAAIASTNGNNSELAVNQLTAEHLQNHSSSQAMSGGLSYGFSHQEGHFEEKGTGKVVEAPANNQTADNLRWVEEKNSSGFNPSMPMYESHHDSSVTKATITAGKITLNKDSQPVHTTVEALAKTLPISTALDNANPQVEKPRDTQAQLKEQKIVREAVSQLQSAASTYAANQAKAAQLEADRLQQELAQEQSKPQAAQDKQKIAEKTTALANTLERQEKWSEKGEYKRNLDNLTTIAGGILAGQSGTQIATTLASPTLNEKIKALTTDSNGEVNVLTNTLAHAMLGAVEAAAAKGNITAGALAASASELAAPAITKALGKDNPNQLSTEERQTVTALSALAGSLTAGLTAQQNGSATNTVSTLNVATLGGEIGKRAVENNYLSVLSQKRRDDIREKIKNGKATKKEIVEYLQYEKDDQTSDYLVDKARYRPEEMTPQEWAEYENYAKRYVSESIQNREIPQDIERNLKEILTGNYYKGYGYAYALDEKYRSSLPSRWFISDSDKSEEERIYERLNAKYIQNPKTLSESFNGRVAESTKDGLELAATFYTGNILTGSALNIVNKLGPVGKQIVVSAEKYPLLTDVSTTAIVNTGYQLTQNKPYDPYNLLQSELSTILTRGKSVGQQLSINVGISTMATEKPEDYGWNALGAAVGTLGGRGVEKINILKKNNVMKSIASGTFSEWIGDPNNLRNQYENIKEIKIEDVKE</sequence>
<feature type="domain" description="VENN motif-containing" evidence="5">
    <location>
        <begin position="586"/>
        <end position="646"/>
    </location>
</feature>
<keyword evidence="4" id="KW-0843">Virulence</keyword>
<dbReference type="Proteomes" id="UP000255113">
    <property type="component" value="Unassembled WGS sequence"/>
</dbReference>
<protein>
    <submittedName>
        <fullName evidence="6">Filamentous hemagglutinin protein</fullName>
    </submittedName>
</protein>
<comment type="subcellular location">
    <subcellularLocation>
        <location evidence="1">Target cell</location>
        <location evidence="1">Target cell cytoplasm</location>
    </subcellularLocation>
</comment>
<evidence type="ECO:0000259" key="5">
    <source>
        <dbReference type="Pfam" id="PF04829"/>
    </source>
</evidence>
<dbReference type="RefSeq" id="WP_115261403.1">
    <property type="nucleotide sequence ID" value="NZ_UGSQ01000003.1"/>
</dbReference>
<organism evidence="6 7">
    <name type="scientific">Avibacterium gallinarum</name>
    <name type="common">Pasteurella gallinarum</name>
    <dbReference type="NCBI Taxonomy" id="755"/>
    <lineage>
        <taxon>Bacteria</taxon>
        <taxon>Pseudomonadati</taxon>
        <taxon>Pseudomonadota</taxon>
        <taxon>Gammaproteobacteria</taxon>
        <taxon>Pasteurellales</taxon>
        <taxon>Pasteurellaceae</taxon>
        <taxon>Avibacterium</taxon>
    </lineage>
</organism>
<proteinExistence type="predicted"/>
<evidence type="ECO:0000256" key="1">
    <source>
        <dbReference type="ARBA" id="ARBA00004219"/>
    </source>
</evidence>
<keyword evidence="2" id="KW-0800">Toxin</keyword>
<dbReference type="Pfam" id="PF13332">
    <property type="entry name" value="Fil_haemagg_2"/>
    <property type="match status" value="1"/>
</dbReference>
<evidence type="ECO:0000313" key="7">
    <source>
        <dbReference type="Proteomes" id="UP000255113"/>
    </source>
</evidence>
<dbReference type="AlphaFoldDB" id="A0A379AXP6"/>
<name>A0A379AXP6_AVIGA</name>
<dbReference type="GO" id="GO:0003824">
    <property type="term" value="F:catalytic activity"/>
    <property type="evidence" value="ECO:0007669"/>
    <property type="project" value="UniProtKB-ARBA"/>
</dbReference>
<dbReference type="EMBL" id="UGSQ01000003">
    <property type="protein sequence ID" value="SUB27115.1"/>
    <property type="molecule type" value="Genomic_DNA"/>
</dbReference>
<evidence type="ECO:0000313" key="6">
    <source>
        <dbReference type="EMBL" id="SUB27115.1"/>
    </source>
</evidence>
<dbReference type="InterPro" id="IPR025157">
    <property type="entry name" value="Hemagglutinin_rpt"/>
</dbReference>
<evidence type="ECO:0000256" key="3">
    <source>
        <dbReference type="ARBA" id="ARBA00022913"/>
    </source>
</evidence>
<evidence type="ECO:0000256" key="4">
    <source>
        <dbReference type="ARBA" id="ARBA00023026"/>
    </source>
</evidence>
<evidence type="ECO:0000256" key="2">
    <source>
        <dbReference type="ARBA" id="ARBA00022656"/>
    </source>
</evidence>
<reference evidence="6 7" key="1">
    <citation type="submission" date="2018-06" db="EMBL/GenBank/DDBJ databases">
        <authorList>
            <consortium name="Pathogen Informatics"/>
            <person name="Doyle S."/>
        </authorList>
    </citation>
    <scope>NUCLEOTIDE SEQUENCE [LARGE SCALE GENOMIC DNA]</scope>
    <source>
        <strain evidence="6 7">NCTC11188</strain>
    </source>
</reference>
<gene>
    <name evidence="6" type="primary">pfhB1_4</name>
    <name evidence="6" type="ORF">NCTC11188_01478</name>
</gene>
<accession>A0A379AXP6</accession>
<dbReference type="GO" id="GO:0090729">
    <property type="term" value="F:toxin activity"/>
    <property type="evidence" value="ECO:0007669"/>
    <property type="project" value="UniProtKB-KW"/>
</dbReference>
<dbReference type="InterPro" id="IPR006914">
    <property type="entry name" value="VENN_dom"/>
</dbReference>
<dbReference type="Pfam" id="PF04829">
    <property type="entry name" value="PT-VENN"/>
    <property type="match status" value="1"/>
</dbReference>
<keyword evidence="3" id="KW-1266">Target cell cytoplasm</keyword>